<dbReference type="PANTHER" id="PTHR11002:SF76">
    <property type="entry name" value="CARBONIC ANHYDRASE"/>
    <property type="match status" value="1"/>
</dbReference>
<dbReference type="InterPro" id="IPR001765">
    <property type="entry name" value="Carbonic_anhydrase"/>
</dbReference>
<feature type="binding site" evidence="10">
    <location>
        <position position="174"/>
    </location>
    <ligand>
        <name>Zn(2+)</name>
        <dbReference type="ChEBI" id="CHEBI:29105"/>
    </ligand>
</feature>
<dbReference type="SUPFAM" id="SSF47473">
    <property type="entry name" value="EF-hand"/>
    <property type="match status" value="1"/>
</dbReference>
<dbReference type="PROSITE" id="PS00018">
    <property type="entry name" value="EF_HAND_1"/>
    <property type="match status" value="1"/>
</dbReference>
<dbReference type="InterPro" id="IPR015892">
    <property type="entry name" value="Carbonic_anhydrase_CS"/>
</dbReference>
<evidence type="ECO:0000256" key="4">
    <source>
        <dbReference type="ARBA" id="ARBA00022723"/>
    </source>
</evidence>
<feature type="binding site" evidence="10">
    <location>
        <position position="172"/>
    </location>
    <ligand>
        <name>Zn(2+)</name>
        <dbReference type="ChEBI" id="CHEBI:29105"/>
    </ligand>
</feature>
<evidence type="ECO:0000313" key="12">
    <source>
        <dbReference type="EMBL" id="CAD9006628.1"/>
    </source>
</evidence>
<sequence>MFSLLRRSHVVRPLCHRAQFRWFSTPGSQELPASLAARFSTQEIKAIRHRFAALACNDGGLTPLDIRTAAALQGVKLTHEEAEVYIKEVDHDKDGVINWPEFVQMVWELKHGYHQATMARFCFPNRSPFDDENLETIFENNRKWAEQMRKTDPNFFKRLKQGQEPKYLFIGCADSRIPAQELMGMKAGEMFVHRNVANLVVNNDLNLLSVIAYAVEVLHVKDIIVCGHYECGGVRAAESNKDHGLVEHWIRNIRDVVRLHRNELAVLTGEMRHRRLVELNVQEQCINLFANPIIQRRQAAHGLPRIHGMVYDVGEGLLRKLDLDFKHSIREMRHIYDTGHFSNWKAMRDLELSIVNRVNQPDEPKDKS</sequence>
<dbReference type="InterPro" id="IPR036874">
    <property type="entry name" value="Carbonic_anhydrase_sf"/>
</dbReference>
<comment type="catalytic activity">
    <reaction evidence="9">
        <text>hydrogencarbonate + H(+) = CO2 + H2O</text>
        <dbReference type="Rhea" id="RHEA:10748"/>
        <dbReference type="ChEBI" id="CHEBI:15377"/>
        <dbReference type="ChEBI" id="CHEBI:15378"/>
        <dbReference type="ChEBI" id="CHEBI:16526"/>
        <dbReference type="ChEBI" id="CHEBI:17544"/>
        <dbReference type="EC" id="4.2.1.1"/>
    </reaction>
</comment>
<dbReference type="AlphaFoldDB" id="A0A7S1N9X7"/>
<dbReference type="GO" id="GO:0004089">
    <property type="term" value="F:carbonate dehydratase activity"/>
    <property type="evidence" value="ECO:0007669"/>
    <property type="project" value="UniProtKB-EC"/>
</dbReference>
<evidence type="ECO:0000256" key="2">
    <source>
        <dbReference type="ARBA" id="ARBA00012925"/>
    </source>
</evidence>
<evidence type="ECO:0000256" key="1">
    <source>
        <dbReference type="ARBA" id="ARBA00006217"/>
    </source>
</evidence>
<dbReference type="SUPFAM" id="SSF53056">
    <property type="entry name" value="beta-carbonic anhydrase, cab"/>
    <property type="match status" value="1"/>
</dbReference>
<keyword evidence="4 10" id="KW-0479">Metal-binding</keyword>
<organism evidence="12">
    <name type="scientific">Eutreptiella gymnastica</name>
    <dbReference type="NCBI Taxonomy" id="73025"/>
    <lineage>
        <taxon>Eukaryota</taxon>
        <taxon>Discoba</taxon>
        <taxon>Euglenozoa</taxon>
        <taxon>Euglenida</taxon>
        <taxon>Spirocuta</taxon>
        <taxon>Euglenophyceae</taxon>
        <taxon>Eutreptiales</taxon>
        <taxon>Eutreptiaceae</taxon>
        <taxon>Eutreptiella</taxon>
    </lineage>
</organism>
<gene>
    <name evidence="12" type="ORF">EGYM00392_LOCUS17718</name>
</gene>
<dbReference type="InterPro" id="IPR011992">
    <property type="entry name" value="EF-hand-dom_pair"/>
</dbReference>
<dbReference type="EC" id="4.2.1.1" evidence="2"/>
<evidence type="ECO:0000256" key="3">
    <source>
        <dbReference type="ARBA" id="ARBA00014628"/>
    </source>
</evidence>
<dbReference type="CDD" id="cd00883">
    <property type="entry name" value="beta_CA_cladeA"/>
    <property type="match status" value="1"/>
</dbReference>
<dbReference type="Gene3D" id="3.40.1050.10">
    <property type="entry name" value="Carbonic anhydrase"/>
    <property type="match status" value="1"/>
</dbReference>
<dbReference type="Pfam" id="PF13499">
    <property type="entry name" value="EF-hand_7"/>
    <property type="match status" value="1"/>
</dbReference>
<dbReference type="InterPro" id="IPR002048">
    <property type="entry name" value="EF_hand_dom"/>
</dbReference>
<keyword evidence="5 10" id="KW-0862">Zinc</keyword>
<evidence type="ECO:0000256" key="9">
    <source>
        <dbReference type="ARBA" id="ARBA00048348"/>
    </source>
</evidence>
<feature type="domain" description="EF-hand" evidence="11">
    <location>
        <begin position="77"/>
        <end position="112"/>
    </location>
</feature>
<keyword evidence="6" id="KW-0106">Calcium</keyword>
<protein>
    <recommendedName>
        <fullName evidence="3">Carbonic anhydrase</fullName>
        <ecNumber evidence="2">4.2.1.1</ecNumber>
    </recommendedName>
    <alternativeName>
        <fullName evidence="8">Carbonate dehydratase</fullName>
    </alternativeName>
</protein>
<evidence type="ECO:0000259" key="11">
    <source>
        <dbReference type="PROSITE" id="PS50222"/>
    </source>
</evidence>
<dbReference type="GO" id="GO:0015976">
    <property type="term" value="P:carbon utilization"/>
    <property type="evidence" value="ECO:0007669"/>
    <property type="project" value="InterPro"/>
</dbReference>
<dbReference type="PROSITE" id="PS00704">
    <property type="entry name" value="PROK_CO2_ANHYDRASE_1"/>
    <property type="match status" value="1"/>
</dbReference>
<reference evidence="12" key="1">
    <citation type="submission" date="2021-01" db="EMBL/GenBank/DDBJ databases">
        <authorList>
            <person name="Corre E."/>
            <person name="Pelletier E."/>
            <person name="Niang G."/>
            <person name="Scheremetjew M."/>
            <person name="Finn R."/>
            <person name="Kale V."/>
            <person name="Holt S."/>
            <person name="Cochrane G."/>
            <person name="Meng A."/>
            <person name="Brown T."/>
            <person name="Cohen L."/>
        </authorList>
    </citation>
    <scope>NUCLEOTIDE SEQUENCE</scope>
    <source>
        <strain evidence="12">NIES-381</strain>
    </source>
</reference>
<name>A0A7S1N9X7_9EUGL</name>
<evidence type="ECO:0000256" key="8">
    <source>
        <dbReference type="ARBA" id="ARBA00031969"/>
    </source>
</evidence>
<dbReference type="SMART" id="SM00947">
    <property type="entry name" value="Pro_CA"/>
    <property type="match status" value="1"/>
</dbReference>
<dbReference type="Pfam" id="PF00484">
    <property type="entry name" value="Pro_CA"/>
    <property type="match status" value="1"/>
</dbReference>
<dbReference type="EMBL" id="HBGA01048174">
    <property type="protein sequence ID" value="CAD9006628.1"/>
    <property type="molecule type" value="Transcribed_RNA"/>
</dbReference>
<evidence type="ECO:0000256" key="5">
    <source>
        <dbReference type="ARBA" id="ARBA00022833"/>
    </source>
</evidence>
<feature type="binding site" evidence="10">
    <location>
        <position position="228"/>
    </location>
    <ligand>
        <name>Zn(2+)</name>
        <dbReference type="ChEBI" id="CHEBI:29105"/>
    </ligand>
</feature>
<evidence type="ECO:0000256" key="6">
    <source>
        <dbReference type="ARBA" id="ARBA00022837"/>
    </source>
</evidence>
<feature type="binding site" evidence="10">
    <location>
        <position position="231"/>
    </location>
    <ligand>
        <name>Zn(2+)</name>
        <dbReference type="ChEBI" id="CHEBI:29105"/>
    </ligand>
</feature>
<keyword evidence="7" id="KW-0456">Lyase</keyword>
<proteinExistence type="inferred from homology"/>
<dbReference type="PANTHER" id="PTHR11002">
    <property type="entry name" value="CARBONIC ANHYDRASE"/>
    <property type="match status" value="1"/>
</dbReference>
<dbReference type="GO" id="GO:0008270">
    <property type="term" value="F:zinc ion binding"/>
    <property type="evidence" value="ECO:0007669"/>
    <property type="project" value="InterPro"/>
</dbReference>
<dbReference type="FunFam" id="3.40.1050.10:FF:000001">
    <property type="entry name" value="Carbonic anhydrase"/>
    <property type="match status" value="1"/>
</dbReference>
<dbReference type="InterPro" id="IPR018247">
    <property type="entry name" value="EF_Hand_1_Ca_BS"/>
</dbReference>
<evidence type="ECO:0000256" key="7">
    <source>
        <dbReference type="ARBA" id="ARBA00023239"/>
    </source>
</evidence>
<accession>A0A7S1N9X7</accession>
<dbReference type="GO" id="GO:0005509">
    <property type="term" value="F:calcium ion binding"/>
    <property type="evidence" value="ECO:0007669"/>
    <property type="project" value="InterPro"/>
</dbReference>
<comment type="cofactor">
    <cofactor evidence="10">
        <name>Zn(2+)</name>
        <dbReference type="ChEBI" id="CHEBI:29105"/>
    </cofactor>
    <text evidence="10">Binds 1 zinc ion per subunit.</text>
</comment>
<comment type="similarity">
    <text evidence="1">Belongs to the beta-class carbonic anhydrase family.</text>
</comment>
<dbReference type="Gene3D" id="1.10.238.10">
    <property type="entry name" value="EF-hand"/>
    <property type="match status" value="1"/>
</dbReference>
<dbReference type="PROSITE" id="PS50222">
    <property type="entry name" value="EF_HAND_2"/>
    <property type="match status" value="1"/>
</dbReference>
<evidence type="ECO:0000256" key="10">
    <source>
        <dbReference type="PIRSR" id="PIRSR601765-1"/>
    </source>
</evidence>